<sequence>MKEKFHPPPHNRPAPLPTVRNVREEGKTSSAVYKSIFSAMYPECKKNPEATRLRDAPSLCRDDDVGKIRP</sequence>
<reference evidence="2" key="1">
    <citation type="submission" date="2020-05" db="UniProtKB">
        <authorList>
            <consortium name="EnsemblMetazoa"/>
        </authorList>
    </citation>
    <scope>IDENTIFICATION</scope>
    <source>
        <strain evidence="2">FUMOZ</strain>
    </source>
</reference>
<feature type="region of interest" description="Disordered" evidence="1">
    <location>
        <begin position="1"/>
        <end position="28"/>
    </location>
</feature>
<dbReference type="VEuPathDB" id="VectorBase:AFUN019390"/>
<dbReference type="EnsemblMetazoa" id="AFUN019390-RA">
    <property type="protein sequence ID" value="AFUN019390-PA"/>
    <property type="gene ID" value="AFUN019390"/>
</dbReference>
<organism evidence="2">
    <name type="scientific">Anopheles funestus</name>
    <name type="common">African malaria mosquito</name>
    <dbReference type="NCBI Taxonomy" id="62324"/>
    <lineage>
        <taxon>Eukaryota</taxon>
        <taxon>Metazoa</taxon>
        <taxon>Ecdysozoa</taxon>
        <taxon>Arthropoda</taxon>
        <taxon>Hexapoda</taxon>
        <taxon>Insecta</taxon>
        <taxon>Pterygota</taxon>
        <taxon>Neoptera</taxon>
        <taxon>Endopterygota</taxon>
        <taxon>Diptera</taxon>
        <taxon>Nematocera</taxon>
        <taxon>Culicoidea</taxon>
        <taxon>Culicidae</taxon>
        <taxon>Anophelinae</taxon>
        <taxon>Anopheles</taxon>
    </lineage>
</organism>
<dbReference type="AlphaFoldDB" id="A0A4Y0BKJ9"/>
<accession>A0A4Y0BKJ9</accession>
<proteinExistence type="predicted"/>
<evidence type="ECO:0000313" key="2">
    <source>
        <dbReference type="EnsemblMetazoa" id="AFUN019390-PA"/>
    </source>
</evidence>
<protein>
    <submittedName>
        <fullName evidence="2">Uncharacterized protein</fullName>
    </submittedName>
</protein>
<name>A0A4Y0BKJ9_ANOFN</name>
<evidence type="ECO:0000256" key="1">
    <source>
        <dbReference type="SAM" id="MobiDB-lite"/>
    </source>
</evidence>